<proteinExistence type="predicted"/>
<accession>A0A075MTM7</accession>
<dbReference type="HOGENOM" id="CLU_2550072_0_0_2"/>
<dbReference type="AlphaFoldDB" id="A0A075MTM7"/>
<sequence>MRVSDMFGKTQSFLFRQIRDITQNIEYDTVATIFDNCRHPGCGSETCAMNWIVRVPLNIAIHTILFYIFKQHGFKCYGLVRL</sequence>
<organism evidence="1 2">
    <name type="scientific">Candidatus Nitrososphaera evergladensis SR1</name>
    <dbReference type="NCBI Taxonomy" id="1459636"/>
    <lineage>
        <taxon>Archaea</taxon>
        <taxon>Nitrososphaerota</taxon>
        <taxon>Nitrososphaeria</taxon>
        <taxon>Nitrososphaerales</taxon>
        <taxon>Nitrososphaeraceae</taxon>
        <taxon>Nitrososphaera</taxon>
    </lineage>
</organism>
<name>A0A075MTM7_9ARCH</name>
<gene>
    <name evidence="1" type="ORF">NTE_02071</name>
</gene>
<protein>
    <submittedName>
        <fullName evidence="1">Uncharacterized protein</fullName>
    </submittedName>
</protein>
<evidence type="ECO:0000313" key="1">
    <source>
        <dbReference type="EMBL" id="AIF84127.1"/>
    </source>
</evidence>
<evidence type="ECO:0000313" key="2">
    <source>
        <dbReference type="Proteomes" id="UP000028194"/>
    </source>
</evidence>
<reference evidence="1 2" key="1">
    <citation type="journal article" date="2014" name="PLoS ONE">
        <title>Genome Sequence of Candidatus Nitrososphaera evergladensis from Group I.1b Enriched from Everglades Soil Reveals Novel Genomic Features of the Ammonia-Oxidizing Archaea.</title>
        <authorList>
            <person name="Zhalnina K.V."/>
            <person name="Dias R."/>
            <person name="Leonard M.T."/>
            <person name="Dorr de Quadros P."/>
            <person name="Camargo F.A."/>
            <person name="Drew J.C."/>
            <person name="Farmerie W.G."/>
            <person name="Daroub S.H."/>
            <person name="Triplett E.W."/>
        </authorList>
    </citation>
    <scope>NUCLEOTIDE SEQUENCE [LARGE SCALE GENOMIC DNA]</scope>
    <source>
        <strain evidence="1 2">SR1</strain>
    </source>
</reference>
<dbReference type="Proteomes" id="UP000028194">
    <property type="component" value="Chromosome"/>
</dbReference>
<dbReference type="EMBL" id="CP007174">
    <property type="protein sequence ID" value="AIF84127.1"/>
    <property type="molecule type" value="Genomic_DNA"/>
</dbReference>
<dbReference type="KEGG" id="nev:NTE_02071"/>
<keyword evidence="2" id="KW-1185">Reference proteome</keyword>